<keyword evidence="2" id="KW-0479">Metal-binding</keyword>
<feature type="region of interest" description="Disordered" evidence="7">
    <location>
        <begin position="517"/>
        <end position="540"/>
    </location>
</feature>
<evidence type="ECO:0000256" key="6">
    <source>
        <dbReference type="ARBA" id="ARBA00023004"/>
    </source>
</evidence>
<reference evidence="9" key="1">
    <citation type="submission" date="2021-02" db="EMBL/GenBank/DDBJ databases">
        <authorList>
            <person name="Dougan E. K."/>
            <person name="Rhodes N."/>
            <person name="Thang M."/>
            <person name="Chan C."/>
        </authorList>
    </citation>
    <scope>NUCLEOTIDE SEQUENCE</scope>
</reference>
<protein>
    <submittedName>
        <fullName evidence="9">EGLN1 protein</fullName>
    </submittedName>
</protein>
<dbReference type="AlphaFoldDB" id="A0A812Y887"/>
<evidence type="ECO:0000256" key="2">
    <source>
        <dbReference type="ARBA" id="ARBA00022723"/>
    </source>
</evidence>
<dbReference type="PANTHER" id="PTHR12907:SF26">
    <property type="entry name" value="HIF PROLYL HYDROXYLASE, ISOFORM C"/>
    <property type="match status" value="1"/>
</dbReference>
<evidence type="ECO:0000256" key="5">
    <source>
        <dbReference type="ARBA" id="ARBA00023002"/>
    </source>
</evidence>
<dbReference type="Gene3D" id="2.60.120.620">
    <property type="entry name" value="q2cbj1_9rhob like domain"/>
    <property type="match status" value="1"/>
</dbReference>
<sequence>MIQVLYDASCAECLRAIQLVSYREETLRMAGQAPTVQLHAWPQGERVLQGLSSSKRPTSLSRKVWALLPSGLVLGQCQEDPMRLIYEMELLALVRLPTPQIRQRVDSVAVLPLLMAKQHSKAGSGRWWRQAEVFRLTAAALQKEHLAVLDDFLPEETCHALLLGAQASRGEMVRGATGAAGKALTKGTEELQKVLNEPSRGDVVKFSDDGNMPGCRGFLEALDTLVEGLQGCQAVADRLQHVDWANGAMFAIYPGDSARYIKHVDNTLGTDGRRLTAVLYLNKDWRPADGGCLRVFEPTMQSCQVKRDVEPLWNRLVVFWSTQEVPHEVLSSFKDRLAVSVWFICGRESLRNEESFQRLFNPQKLRCIAQRDRRSCLMQAAETEEERLWCSQCKAPSHRQSAVLFDSESLESTDHPCSCSQRSDAQATFTPAKLSILARRFRWRREEEPTWYIDVAIRAAVEKALTGQHPATAFAATVPSRPKPVLLPTNSVTRAKPVVPEPSLTAARMPRHFELVEDDDDDNSNSAPLRHPASPPADMDAGCRIPISFGIVD</sequence>
<comment type="cofactor">
    <cofactor evidence="1">
        <name>L-ascorbate</name>
        <dbReference type="ChEBI" id="CHEBI:38290"/>
    </cofactor>
</comment>
<dbReference type="InterPro" id="IPR044862">
    <property type="entry name" value="Pro_4_hyd_alph_FE2OG_OXY"/>
</dbReference>
<keyword evidence="10" id="KW-1185">Reference proteome</keyword>
<dbReference type="SMART" id="SM00702">
    <property type="entry name" value="P4Hc"/>
    <property type="match status" value="1"/>
</dbReference>
<evidence type="ECO:0000256" key="1">
    <source>
        <dbReference type="ARBA" id="ARBA00001961"/>
    </source>
</evidence>
<dbReference type="OrthoDB" id="76265at2759"/>
<dbReference type="GO" id="GO:0031543">
    <property type="term" value="F:peptidyl-proline dioxygenase activity"/>
    <property type="evidence" value="ECO:0007669"/>
    <property type="project" value="TreeGrafter"/>
</dbReference>
<dbReference type="GO" id="GO:0031418">
    <property type="term" value="F:L-ascorbic acid binding"/>
    <property type="evidence" value="ECO:0007669"/>
    <property type="project" value="UniProtKB-KW"/>
</dbReference>
<gene>
    <name evidence="9" type="primary">EGLN1</name>
    <name evidence="9" type="ORF">SPIL2461_LOCUS22494</name>
</gene>
<dbReference type="InterPro" id="IPR005123">
    <property type="entry name" value="Oxoglu/Fe-dep_dioxygenase_dom"/>
</dbReference>
<proteinExistence type="predicted"/>
<keyword evidence="3" id="KW-0847">Vitamin C</keyword>
<dbReference type="PROSITE" id="PS51471">
    <property type="entry name" value="FE2OG_OXY"/>
    <property type="match status" value="1"/>
</dbReference>
<dbReference type="PANTHER" id="PTHR12907">
    <property type="entry name" value="EGL NINE HOMOLOG-RELATED"/>
    <property type="match status" value="1"/>
</dbReference>
<dbReference type="InterPro" id="IPR051559">
    <property type="entry name" value="HIF_prolyl_hydroxylases"/>
</dbReference>
<keyword evidence="5" id="KW-0560">Oxidoreductase</keyword>
<dbReference type="EMBL" id="CAJNIZ010047354">
    <property type="protein sequence ID" value="CAE7766632.1"/>
    <property type="molecule type" value="Genomic_DNA"/>
</dbReference>
<evidence type="ECO:0000256" key="4">
    <source>
        <dbReference type="ARBA" id="ARBA00022964"/>
    </source>
</evidence>
<feature type="domain" description="Fe2OG dioxygenase" evidence="8">
    <location>
        <begin position="244"/>
        <end position="346"/>
    </location>
</feature>
<keyword evidence="6" id="KW-0408">Iron</keyword>
<evidence type="ECO:0000313" key="9">
    <source>
        <dbReference type="EMBL" id="CAE7766632.1"/>
    </source>
</evidence>
<name>A0A812Y887_SYMPI</name>
<dbReference type="Pfam" id="PF13640">
    <property type="entry name" value="2OG-FeII_Oxy_3"/>
    <property type="match status" value="1"/>
</dbReference>
<dbReference type="GO" id="GO:0008198">
    <property type="term" value="F:ferrous iron binding"/>
    <property type="evidence" value="ECO:0007669"/>
    <property type="project" value="TreeGrafter"/>
</dbReference>
<comment type="caution">
    <text evidence="9">The sequence shown here is derived from an EMBL/GenBank/DDBJ whole genome shotgun (WGS) entry which is preliminary data.</text>
</comment>
<accession>A0A812Y887</accession>
<dbReference type="GO" id="GO:0071456">
    <property type="term" value="P:cellular response to hypoxia"/>
    <property type="evidence" value="ECO:0007669"/>
    <property type="project" value="TreeGrafter"/>
</dbReference>
<evidence type="ECO:0000256" key="7">
    <source>
        <dbReference type="SAM" id="MobiDB-lite"/>
    </source>
</evidence>
<keyword evidence="4" id="KW-0223">Dioxygenase</keyword>
<evidence type="ECO:0000313" key="10">
    <source>
        <dbReference type="Proteomes" id="UP000649617"/>
    </source>
</evidence>
<evidence type="ECO:0000259" key="8">
    <source>
        <dbReference type="PROSITE" id="PS51471"/>
    </source>
</evidence>
<dbReference type="Proteomes" id="UP000649617">
    <property type="component" value="Unassembled WGS sequence"/>
</dbReference>
<evidence type="ECO:0000256" key="3">
    <source>
        <dbReference type="ARBA" id="ARBA00022896"/>
    </source>
</evidence>
<organism evidence="9 10">
    <name type="scientific">Symbiodinium pilosum</name>
    <name type="common">Dinoflagellate</name>
    <dbReference type="NCBI Taxonomy" id="2952"/>
    <lineage>
        <taxon>Eukaryota</taxon>
        <taxon>Sar</taxon>
        <taxon>Alveolata</taxon>
        <taxon>Dinophyceae</taxon>
        <taxon>Suessiales</taxon>
        <taxon>Symbiodiniaceae</taxon>
        <taxon>Symbiodinium</taxon>
    </lineage>
</organism>
<dbReference type="InterPro" id="IPR006620">
    <property type="entry name" value="Pro_4_hyd_alph"/>
</dbReference>